<dbReference type="Gene3D" id="1.25.40.10">
    <property type="entry name" value="Tetratricopeptide repeat domain"/>
    <property type="match status" value="1"/>
</dbReference>
<protein>
    <recommendedName>
        <fullName evidence="3">Beta-lactamase</fullName>
    </recommendedName>
</protein>
<evidence type="ECO:0000313" key="2">
    <source>
        <dbReference type="Proteomes" id="UP000229970"/>
    </source>
</evidence>
<dbReference type="InterPro" id="IPR011990">
    <property type="entry name" value="TPR-like_helical_dom_sf"/>
</dbReference>
<dbReference type="AlphaFoldDB" id="A0A2N9XK61"/>
<dbReference type="Proteomes" id="UP000229970">
    <property type="component" value="Unassembled WGS sequence"/>
</dbReference>
<comment type="caution">
    <text evidence="1">The sequence shown here is derived from an EMBL/GenBank/DDBJ whole genome shotgun (WGS) entry which is preliminary data.</text>
</comment>
<dbReference type="SMART" id="SM00671">
    <property type="entry name" value="SEL1"/>
    <property type="match status" value="2"/>
</dbReference>
<dbReference type="RefSeq" id="WP_100138916.1">
    <property type="nucleotide sequence ID" value="NZ_MEIP01000012.1"/>
</dbReference>
<dbReference type="SUPFAM" id="SSF81901">
    <property type="entry name" value="HCP-like"/>
    <property type="match status" value="1"/>
</dbReference>
<accession>A0A2N9XK61</accession>
<dbReference type="InterPro" id="IPR006597">
    <property type="entry name" value="Sel1-like"/>
</dbReference>
<dbReference type="PANTHER" id="PTHR11102:SF160">
    <property type="entry name" value="ERAD-ASSOCIATED E3 UBIQUITIN-PROTEIN LIGASE COMPONENT HRD3"/>
    <property type="match status" value="1"/>
</dbReference>
<evidence type="ECO:0000313" key="1">
    <source>
        <dbReference type="EMBL" id="PIT48716.1"/>
    </source>
</evidence>
<reference evidence="1 2" key="1">
    <citation type="journal article" date="2017" name="MBio">
        <title>Type VI secretion-mediated competition in the bee gut microbiome.</title>
        <authorList>
            <person name="Steele M.I."/>
            <person name="Kwong W.K."/>
            <person name="Powell J.E."/>
            <person name="Whiteley M."/>
            <person name="Moran N.A."/>
        </authorList>
    </citation>
    <scope>NUCLEOTIDE SEQUENCE [LARGE SCALE GENOMIC DNA]</scope>
    <source>
        <strain evidence="1 2">Ruf1-X</strain>
    </source>
</reference>
<name>A0A2N9XK61_9NEIS</name>
<dbReference type="InterPro" id="IPR050767">
    <property type="entry name" value="Sel1_AlgK"/>
</dbReference>
<dbReference type="EMBL" id="MEIP01000012">
    <property type="protein sequence ID" value="PIT48716.1"/>
    <property type="molecule type" value="Genomic_DNA"/>
</dbReference>
<sequence length="135" mass="15371">MKGVIDERKVNSIYVGLVKIYSFLQLSNEKRSVKQNIFETKEEDALEKKEHCCIGLEYAEIQAKRGDAGSQFHLGIIFYAGEEVLQDYKKAARYFSMAARQVNVNAQFAQGVMYQNGDGVQQDYVKAKDFFYSGS</sequence>
<organism evidence="1 2">
    <name type="scientific">Snodgrassella alvi</name>
    <dbReference type="NCBI Taxonomy" id="1196083"/>
    <lineage>
        <taxon>Bacteria</taxon>
        <taxon>Pseudomonadati</taxon>
        <taxon>Pseudomonadota</taxon>
        <taxon>Betaproteobacteria</taxon>
        <taxon>Neisseriales</taxon>
        <taxon>Neisseriaceae</taxon>
        <taxon>Snodgrassella</taxon>
    </lineage>
</organism>
<gene>
    <name evidence="1" type="ORF">BHC46_03125</name>
</gene>
<evidence type="ECO:0008006" key="3">
    <source>
        <dbReference type="Google" id="ProtNLM"/>
    </source>
</evidence>
<proteinExistence type="predicted"/>
<dbReference type="Pfam" id="PF08238">
    <property type="entry name" value="Sel1"/>
    <property type="match status" value="2"/>
</dbReference>
<dbReference type="PANTHER" id="PTHR11102">
    <property type="entry name" value="SEL-1-LIKE PROTEIN"/>
    <property type="match status" value="1"/>
</dbReference>